<dbReference type="Proteomes" id="UP000031443">
    <property type="component" value="Unassembled WGS sequence"/>
</dbReference>
<organism evidence="1 2">
    <name type="scientific">Chelonia mydas</name>
    <name type="common">Green sea-turtle</name>
    <name type="synonym">Chelonia agassizi</name>
    <dbReference type="NCBI Taxonomy" id="8469"/>
    <lineage>
        <taxon>Eukaryota</taxon>
        <taxon>Metazoa</taxon>
        <taxon>Chordata</taxon>
        <taxon>Craniata</taxon>
        <taxon>Vertebrata</taxon>
        <taxon>Euteleostomi</taxon>
        <taxon>Archelosauria</taxon>
        <taxon>Testudinata</taxon>
        <taxon>Testudines</taxon>
        <taxon>Cryptodira</taxon>
        <taxon>Durocryptodira</taxon>
        <taxon>Americhelydia</taxon>
        <taxon>Chelonioidea</taxon>
        <taxon>Cheloniidae</taxon>
        <taxon>Chelonia</taxon>
    </lineage>
</organism>
<evidence type="ECO:0000313" key="1">
    <source>
        <dbReference type="EMBL" id="EMP40404.1"/>
    </source>
</evidence>
<dbReference type="AlphaFoldDB" id="M7BT79"/>
<accession>M7BT79</accession>
<proteinExistence type="predicted"/>
<protein>
    <submittedName>
        <fullName evidence="1">Uncharacterized protein</fullName>
    </submittedName>
</protein>
<name>M7BT79_CHEMY</name>
<evidence type="ECO:0000313" key="2">
    <source>
        <dbReference type="Proteomes" id="UP000031443"/>
    </source>
</evidence>
<gene>
    <name evidence="1" type="ORF">UY3_02400</name>
</gene>
<sequence length="281" mass="30937">MLLQIFRRPLPLLCPSPAPTPLKIAARPYPALTACRYQSSLAEAPNPTTLLQGRSPKLPPPQHGENCRIGVKCKRLKMAGEFKNWKVTDYEPDFVAFAGANVAGSDLPQPLPFRLRPRPFQGPEPAPAQPRTGKTQDLLSSLAFCHEEPFMNRALYVSQISWLLQGPMWLTPEPDAQVAPRTATAAPVALGSGPQSASWSSAVPSPGQLVVENKEDNICTSVYLLEIILSDYMELNQKGLLKRAGKQETKQWSEIKYLWVKNFKGAKGTTGRPLIGKVLPF</sequence>
<reference evidence="2" key="1">
    <citation type="journal article" date="2013" name="Nat. Genet.">
        <title>The draft genomes of soft-shell turtle and green sea turtle yield insights into the development and evolution of the turtle-specific body plan.</title>
        <authorList>
            <person name="Wang Z."/>
            <person name="Pascual-Anaya J."/>
            <person name="Zadissa A."/>
            <person name="Li W."/>
            <person name="Niimura Y."/>
            <person name="Huang Z."/>
            <person name="Li C."/>
            <person name="White S."/>
            <person name="Xiong Z."/>
            <person name="Fang D."/>
            <person name="Wang B."/>
            <person name="Ming Y."/>
            <person name="Chen Y."/>
            <person name="Zheng Y."/>
            <person name="Kuraku S."/>
            <person name="Pignatelli M."/>
            <person name="Herrero J."/>
            <person name="Beal K."/>
            <person name="Nozawa M."/>
            <person name="Li Q."/>
            <person name="Wang J."/>
            <person name="Zhang H."/>
            <person name="Yu L."/>
            <person name="Shigenobu S."/>
            <person name="Wang J."/>
            <person name="Liu J."/>
            <person name="Flicek P."/>
            <person name="Searle S."/>
            <person name="Wang J."/>
            <person name="Kuratani S."/>
            <person name="Yin Y."/>
            <person name="Aken B."/>
            <person name="Zhang G."/>
            <person name="Irie N."/>
        </authorList>
    </citation>
    <scope>NUCLEOTIDE SEQUENCE [LARGE SCALE GENOMIC DNA]</scope>
</reference>
<keyword evidence="2" id="KW-1185">Reference proteome</keyword>
<dbReference type="EMBL" id="KB513064">
    <property type="protein sequence ID" value="EMP40404.1"/>
    <property type="molecule type" value="Genomic_DNA"/>
</dbReference>